<dbReference type="GO" id="GO:0005790">
    <property type="term" value="C:smooth endoplasmic reticulum"/>
    <property type="evidence" value="ECO:0007669"/>
    <property type="project" value="TreeGrafter"/>
</dbReference>
<dbReference type="CDD" id="cd12877">
    <property type="entry name" value="SPRY1_RyR"/>
    <property type="match status" value="1"/>
</dbReference>
<evidence type="ECO:0000256" key="15">
    <source>
        <dbReference type="SAM" id="Phobius"/>
    </source>
</evidence>
<feature type="domain" description="B30.2/SPRY" evidence="16">
    <location>
        <begin position="565"/>
        <end position="764"/>
    </location>
</feature>
<dbReference type="PANTHER" id="PTHR46399">
    <property type="entry name" value="B30.2/SPRY DOMAIN-CONTAINING PROTEIN"/>
    <property type="match status" value="1"/>
</dbReference>
<dbReference type="FunFam" id="1.10.287.70:FF:000017">
    <property type="entry name" value="ryanodine receptor isoform X2"/>
    <property type="match status" value="1"/>
</dbReference>
<feature type="transmembrane region" description="Helical" evidence="15">
    <location>
        <begin position="4048"/>
        <end position="4066"/>
    </location>
</feature>
<keyword evidence="7" id="KW-0106">Calcium</keyword>
<dbReference type="InterPro" id="IPR005821">
    <property type="entry name" value="Ion_trans_dom"/>
</dbReference>
<evidence type="ECO:0000259" key="16">
    <source>
        <dbReference type="PROSITE" id="PS50188"/>
    </source>
</evidence>
<dbReference type="STRING" id="8153.ENSHBUP00000013797"/>
<reference evidence="19" key="1">
    <citation type="submission" date="2025-08" db="UniProtKB">
        <authorList>
            <consortium name="Ensembl"/>
        </authorList>
    </citation>
    <scope>IDENTIFICATION</scope>
</reference>
<dbReference type="GO" id="GO:0006941">
    <property type="term" value="P:striated muscle contraction"/>
    <property type="evidence" value="ECO:0007669"/>
    <property type="project" value="TreeGrafter"/>
</dbReference>
<evidence type="ECO:0000256" key="9">
    <source>
        <dbReference type="ARBA" id="ARBA00022989"/>
    </source>
</evidence>
<keyword evidence="9 15" id="KW-1133">Transmembrane helix</keyword>
<evidence type="ECO:0000256" key="3">
    <source>
        <dbReference type="ARBA" id="ARBA00022568"/>
    </source>
</evidence>
<dbReference type="InterPro" id="IPR000699">
    <property type="entry name" value="RIH_dom"/>
</dbReference>
<dbReference type="InterPro" id="IPR016093">
    <property type="entry name" value="MIR_motif"/>
</dbReference>
<dbReference type="InterPro" id="IPR001870">
    <property type="entry name" value="B30.2/SPRY"/>
</dbReference>
<feature type="transmembrane region" description="Helical" evidence="15">
    <location>
        <begin position="4405"/>
        <end position="4424"/>
    </location>
</feature>
<proteinExistence type="predicted"/>
<name>A0A3Q2VNU6_HAPBU</name>
<dbReference type="GO" id="GO:0014808">
    <property type="term" value="P:release of sequestered calcium ion into cytosol by sarcoplasmic reticulum"/>
    <property type="evidence" value="ECO:0007669"/>
    <property type="project" value="TreeGrafter"/>
</dbReference>
<evidence type="ECO:0000256" key="10">
    <source>
        <dbReference type="ARBA" id="ARBA00023065"/>
    </source>
</evidence>
<keyword evidence="12" id="KW-1071">Ligand-gated ion channel</keyword>
<dbReference type="InterPro" id="IPR013662">
    <property type="entry name" value="RIH_assoc-dom"/>
</dbReference>
<dbReference type="InterPro" id="IPR048581">
    <property type="entry name" value="RYDR_Jsol"/>
</dbReference>
<keyword evidence="8" id="KW-0703">Sarcoplasmic reticulum</keyword>
<dbReference type="SUPFAM" id="SSF47473">
    <property type="entry name" value="EF-hand"/>
    <property type="match status" value="1"/>
</dbReference>
<dbReference type="GO" id="GO:0034704">
    <property type="term" value="C:calcium channel complex"/>
    <property type="evidence" value="ECO:0007669"/>
    <property type="project" value="TreeGrafter"/>
</dbReference>
<dbReference type="GO" id="GO:0006874">
    <property type="term" value="P:intracellular calcium ion homeostasis"/>
    <property type="evidence" value="ECO:0007669"/>
    <property type="project" value="InterPro"/>
</dbReference>
<evidence type="ECO:0000256" key="5">
    <source>
        <dbReference type="ARBA" id="ARBA00022692"/>
    </source>
</evidence>
<feature type="transmembrane region" description="Helical" evidence="15">
    <location>
        <begin position="4282"/>
        <end position="4303"/>
    </location>
</feature>
<evidence type="ECO:0000259" key="17">
    <source>
        <dbReference type="PROSITE" id="PS50222"/>
    </source>
</evidence>
<evidence type="ECO:0000256" key="2">
    <source>
        <dbReference type="ARBA" id="ARBA00022448"/>
    </source>
</evidence>
<dbReference type="InterPro" id="IPR011992">
    <property type="entry name" value="EF-hand-dom_pair"/>
</dbReference>
<dbReference type="InterPro" id="IPR014821">
    <property type="entry name" value="Ins145_P3_rcpt"/>
</dbReference>
<dbReference type="PRINTS" id="PR00795">
    <property type="entry name" value="RYANODINER"/>
</dbReference>
<dbReference type="Gene3D" id="1.10.490.160">
    <property type="match status" value="3"/>
</dbReference>
<evidence type="ECO:0000256" key="13">
    <source>
        <dbReference type="ARBA" id="ARBA00023303"/>
    </source>
</evidence>
<dbReference type="InterPro" id="IPR003877">
    <property type="entry name" value="SPRY_dom"/>
</dbReference>
<dbReference type="Pfam" id="PF08709">
    <property type="entry name" value="Ins145_P3_rec"/>
    <property type="match status" value="2"/>
</dbReference>
<evidence type="ECO:0000259" key="18">
    <source>
        <dbReference type="PROSITE" id="PS50919"/>
    </source>
</evidence>
<dbReference type="SUPFAM" id="SSF82109">
    <property type="entry name" value="MIR domain"/>
    <property type="match status" value="1"/>
</dbReference>
<evidence type="ECO:0000256" key="8">
    <source>
        <dbReference type="ARBA" id="ARBA00022951"/>
    </source>
</evidence>
<dbReference type="SMART" id="SM00449">
    <property type="entry name" value="SPRY"/>
    <property type="match status" value="3"/>
</dbReference>
<dbReference type="InterPro" id="IPR013320">
    <property type="entry name" value="ConA-like_dom_sf"/>
</dbReference>
<dbReference type="Gene3D" id="1.25.10.30">
    <property type="entry name" value="IP3 receptor type 1 binding core, RIH domain"/>
    <property type="match status" value="1"/>
</dbReference>
<evidence type="ECO:0000313" key="20">
    <source>
        <dbReference type="Proteomes" id="UP000264840"/>
    </source>
</evidence>
<dbReference type="PANTHER" id="PTHR46399:SF7">
    <property type="entry name" value="RYANODINE RECEPTOR 2"/>
    <property type="match status" value="1"/>
</dbReference>
<feature type="domain" description="MIR" evidence="18">
    <location>
        <begin position="185"/>
        <end position="240"/>
    </location>
</feature>
<sequence length="4665" mass="527433">MCSAQGDEVVLQSTFTSQEEHVKLCLAAEGFGSRLCRLEPTSNCKNVPPDLSVCGFVLAQCLSVRALQEMLAHSENLAAEYLSCLSSSQSSTDKLAFDVGLQEDKAGEACWWTVHPASRQRSEGEKVRVGDDLILVNVSSERYLHLSFGTASDNKSLSDSLIVNAAFQQTLWSVAPICSGRAVAQGYLKGGETLWLLHSHSDACLTVPSTEHGEELQRIMHYELGSISGHARSLWRLEILRVVWSGRHTCWGQPFRLCHVTTGRYLGLTEEKGLQLVDRDKADINTTSFCFRSSKTVMSFTDVDGMGIPEIKYGDSICFLQHVASGLWLTYQAADAKSHMGGAILHSEGHMDDGLTLCRSQREESHTARLIRSAVLLFTRFVRYRMKLDGFNQEVNIPSVSLPVETVTRSLQDLIIYFQPPLEGLGHEAKQNSMVALKNRQNMFQKEGVIDLVLYCIDRLHQYSSASHFAEAVQSDTGEEWETIVNHFYELLAALLRGNCANCANFSGSLDWLISRLERQEASSGVLEVLHCVLVESPEALNAIKEQHIQSVISFLDKLGCNHRVLEVLCSLCVCHGVAVRSNQNLICDSLLPDRDLLLQTRLVNQVTSMRPNIFLAMGEDSSQYRRWYYELVVDHVKPFLTSEPTHLRVGWACMKGYQPRPTGGEGWGGNGVGDDLCSYGFDGLHLWSGCVSRKVSSPFPHLLKDDDVVSCCLDLSIPCISFRVNGLPVQGMFENFNANGLLYPVVSFSAGVKVRFLFGGRHGEFRFLPPPGYASCSEALLPKVRLKVQLCQEYILDHGEGKQELIGPLVPVTPVTFTPTTIDISKVVLPPQLEDIREKMAENIHELWVMDKIDLGWTHGPVRDEGKRHDPCLVEFSKLPEHERNQNLQMAQDTLRTLLALGFHIGLMDDHAEKHMKYMRLPVKYEQMTGYRPAPVDLSQVSLSSDHEEAVNLLAENEHNVWARERIKQGWTYGAQQDIKAKQSPYLLPYSLLDERTRRVGRESVREAVCTLLAYGYTTLSKPCFFSAEKCRVFRPDKSYAVTQGKWYFEYEILTAGNMRVGWARPGCTPDKELGSDDQAYVFDGFEAQWYHQGGEPLGRPWLRGDVVGCLVDMDECTMMVTLNGELLFNDRGSELTAKDFDIRDGLLPVVSVGVNQVGRLNLGRQVGSLQYFTVCGLQEGYRPFAINMARDPALWMSWKQPQFTSILPDDHYLQVNLPYIQGFLHPSTDLDDLDEMGYYRLSMSVRCAAVLRSPPGGVLPVASSALSPKRKEQEEVDSDFEVLMKSAHSYAGSRDELNHKDHSHDKTSRLKQRFMLKKTKPGLVSSNSSARLLEDVVVDKDNYDHLIQSSRVSTYNYLPGKVQESVKRSNCYMVCAGEATGLSQSRRSTGLEIGCLIDTTTGLLTFTSSGVEMATFYQVEASTKLFPAVFVKPTTKNMFQFELGRIKNVMPLSSGLLRSQSRNVTPQCPPRVQVQWLRPASWTRVPDRALKVLVDRPDECHGWRIQCREPLQAMILHIPDENRCVDILELSELDDLLTFHNNTLLLYCSLCALGNTRVCHALCSHVDQSQILYAIQDPYLPGLLRSAFYQLLFQVTACWSSYTTACLMMNHEYIVPMTDQTREITLYPSPINGGDRQPPEGIPSASCSTSLKPQMHFSTPYFIRSDCIEGASALEIACKDSPEIPLDVLKNLTVEMLTAAVWAVGQDVRDPAGGNFELLLVPLLRLFYSLLVMGVCRDEDLGKILKLMEQGAFARPGTPIGKLEEETSDDEEEQKGVITEESYTVKQGLLQMKLPEAVKLELCHLLSYLCDCQVRHRVEAVIAFSDSFVGQLQENQRFRYNQVMQALNMSAALTARKTKEFRLPPQEQINMLLTFREDAQQENSPCPVEIQELLQDFHYLLETHCGWNTDEEDAEMISSLSFYLCFSPGVTLSESLKKMISETMVRWAQEIEIEDPELVSAIFSLLHRQYQGLRGLMEGPLFKAYTIKQSSLEDTMALLSSLGQIRSLLSVRMGKEEERLMIRRLGDIMNNKVFYQHPNLMRALSMHETVMEVMVNVLGEGLEFKLISLITFPKMVASCCRFLCYFCRISRHNQGALFDHLSYLLENSSVGLASPSMRGSTPLDVAAASVMDNNELALALRESDLEKVVQCLAGCGLQSCPMLVAKGYCDIGWNPVEGERYLDFLRFAVFCNGESVEENAYVVLRLLIRRPECFGPALRGDGGNGLLAAMEEAIKISEDPSMDGPCTNYHSNRALDVVQDSDDDVIHMGHAIMTFYSALIDLLGRCAPEMHLIQGGKGEAIRIRAILRSLIPIQDLQGVISISFQIPSVSKDGALVEPDLSTVFCPDHKAAMVLFLDRVYGVESQSLLLHLLEVGFLPDLQAAVSLDTADLGSTDMALAVNRYLCTAVLPLLTKYSVLFHDLEDHILLVDSLIQAVYRLSRALSLTKAQRDTTEDCLLALCSKLQPPMMQPLLRRLVFDVLHLTDHSKMPLKLLTSHYEQRWKYYSQSGRQGEQGCASEEELYLSTKLFWGVFKALAKKPQILQLSSLCVQCLSAVAMALPPDHMEQNCLSHIEKITSIDTDGHFDPQPVDTTNVSVPERLEFVVNKYAEHTHEKWSLEKFVSGWVHGEHLCENTKVHPRLKPYRALAEKEKEAYRWAIKETIKTMLAFGWNIERTKEGDAFSMHPCTRRVSQSGQLSFEGASTFSPKPVDMSCITLSWDQCAMAEQLAENYHNACAKMKKLELESKGGGSHSLLVPYDTLSAKEKAKFRERAQDVLKFLQLNGYTVWRDRKSVEMDFPAIANCFAYTLLQRLLSHTEEAQENLLKLEVMQARGQMSKGERAPHEQPVIFFHKVILPLLEQYVKSHRLYFLSTSSSDNRSHASRKEKEMIACLFCKLAALVRHRISVFGKDSVDILTFICLLSVNLTLMKSAPESIQTSLHSFFKAAASDLEMTVETLSESLVSLPQSRSQLARGVAKVLNYTTSILLPTLTSLFLHLGNQNHGVDLLGMPCYYKRYYAGTFHTLLYCYSLSLGNLKNLPSLLDQGLPDQVEDMCPLLPSLGQALREVEELAGAGAHQAHYIHVAEVTLPMLCSYISHWWNLGPEGQPERPVCTSVIPKHASDLLGNILRIIHNHVGASQGDWMKQLAVFSQPVICKVHPELLKSHFLPLMEKLRKRTECVLVEEEQMKAEGGDTSDAELQIQEKFAMLVRDLYAFFPLLIPFVDSHRARWLKDLNPEAEQLFSMVAEVFIFWAKSHNFKWEEQNYVVQNEINNLSFLTNNDKTFKLDNEKRKMRRKRGCYSINTSLIVALMKRLTPVGLRVCFPSDHSLIILAKNAFSQLPHQPGTISGAEKTVDRIMKIARVLYYLDQVEHPLRNKKPARHTVLSKQRKRAVVACLRMTPLYNLPRHRAVNLFLQAYNKSWISAEEHSFEETLVENLAVSGEGGPAGEEKDVKEGAKPIDPLLQLITLFSRSALTESRCEKEMEKQKLLYQQARLHCRGASEMVLQTISASKGSMIAPTLKLGIAILNGGNATVQQKMLDYLKEKRDVGFFQSMAGLMQSCSVLDLNAFERQNKAEGLGMATDESSGEKVMPDKDLTCDLFRFLQLLCEGHNSDFQNYLRTQTGNNTTVNIIISTVDYLLRIQESISDFYWYYSGKDAIDAQGQHNFSKAIEVAKQVFNTLTEYIQGPCTGNQQSLAHSRLWDAVVGFLHVFAHLQMKLSQDSRQIELLKELMDLQKDMVVFLLSMLEGNVVNGTTGKQMVDMLVESSGNVEMILKFFDMFLKLKDLTSSEAFREHDPDRQGSISRKDFQKAMENCKHLSQAEIHFLLSCMETNDGEIVNYEAFVDRFHEPAKDIGFSITVLLTNLSEHMPNDSRLKTFLELAESVLTYFQPSLGRIEILGSGKRFERVYFEISEYSRTQWEKPQVKESKRQFIFDVVNEGAEREKMEMFVNFCEDTIFEMQLAAQISGSNTGERNTGKQVEDKRRLGDQGMFFMIHWWLFLSTLLSLTNLKTLMKMTLKDILMSAALFVRFICMAQVRCIYVLFHSILYVLYIAFVSGGLIEGAKRIRISDLLGGILEPTLDEVTEVPSGVDQPRRYSASFSSHRELREIGQMGAVTSPREVDVLSSIFGLKLKKEEGRYKLVAQDLTASLDDLFSTSSRTSASSDFEKHQITKAKERGRAKRFSNKLKEPQSHQSALWETIGTHNKSLLNYFARNFYNLRLLALFITFAINFVLLFYKVGMSQGVKLELNSDADNNSEGRVYFVLEENSGYMEPSLNFLAVAHTIISFCCIIGYYCLKVPLVIFKREKEVARRLEFDGLYVTKQPPEEDIKGQWDRLAINTPYVMDKYGDFYGCEKISELLGLDKAALDLNSETKTKKRLKRDAAWSALCNSIDMKYQVWKLGVVFTDNSFLYLAWYMTMSFLGHYNNFFFAAHLLDIAMGFKTLRTILSSVTHNGKQLILTVGLLAVVVYLYTVVAFNFFRKFYNKSDDKDIQDMKCNDMLTCYMFHMYVGVRAGGGIGDEIEDPAGDEFEVERIVFDITFFFFVIVILLAIIQGLIIDAFGELRDQQEQVKEDMETKCFICGMGSEYFDTVPHGFETHTLQEHNLANYLFFLMYLINKDETEHTGQESYVWKMYQERCWEFFPVGDCFRKQYEDQLV</sequence>
<dbReference type="Ensembl" id="ENSHBUT00000021610.1">
    <property type="protein sequence ID" value="ENSHBUP00000013797.1"/>
    <property type="gene ID" value="ENSHBUG00000015841.1"/>
</dbReference>
<protein>
    <submittedName>
        <fullName evidence="19">Ryanodine receptor 2-like</fullName>
    </submittedName>
</protein>
<keyword evidence="4" id="KW-0107">Calcium channel</keyword>
<dbReference type="GO" id="GO:0033017">
    <property type="term" value="C:sarcoplasmic reticulum membrane"/>
    <property type="evidence" value="ECO:0007669"/>
    <property type="project" value="UniProtKB-SubCell"/>
</dbReference>
<dbReference type="InterPro" id="IPR036300">
    <property type="entry name" value="MIR_dom_sf"/>
</dbReference>
<evidence type="ECO:0000256" key="12">
    <source>
        <dbReference type="ARBA" id="ARBA00023286"/>
    </source>
</evidence>
<evidence type="ECO:0000256" key="14">
    <source>
        <dbReference type="ARBA" id="ARBA00036634"/>
    </source>
</evidence>
<dbReference type="FunFam" id="2.60.120.920:FF:000002">
    <property type="entry name" value="ryanodine receptor isoform X2"/>
    <property type="match status" value="1"/>
</dbReference>
<dbReference type="GO" id="GO:0005219">
    <property type="term" value="F:ryanodine-sensitive calcium-release channel activity"/>
    <property type="evidence" value="ECO:0007669"/>
    <property type="project" value="InterPro"/>
</dbReference>
<dbReference type="PROSITE" id="PS50188">
    <property type="entry name" value="B302_SPRY"/>
    <property type="match status" value="2"/>
</dbReference>
<dbReference type="Pfam" id="PF02026">
    <property type="entry name" value="RyR"/>
    <property type="match status" value="4"/>
</dbReference>
<dbReference type="InterPro" id="IPR043136">
    <property type="entry name" value="B30.2/SPRY_sf"/>
</dbReference>
<reference evidence="19" key="2">
    <citation type="submission" date="2025-09" db="UniProtKB">
        <authorList>
            <consortium name="Ensembl"/>
        </authorList>
    </citation>
    <scope>IDENTIFICATION</scope>
</reference>
<dbReference type="GO" id="GO:0042383">
    <property type="term" value="C:sarcolemma"/>
    <property type="evidence" value="ECO:0007669"/>
    <property type="project" value="TreeGrafter"/>
</dbReference>
<accession>A0A3Q2VNU6</accession>
<dbReference type="SMART" id="SM00472">
    <property type="entry name" value="MIR"/>
    <property type="match status" value="3"/>
</dbReference>
<dbReference type="Proteomes" id="UP000264840">
    <property type="component" value="Unplaced"/>
</dbReference>
<dbReference type="Gene3D" id="2.80.10.50">
    <property type="match status" value="3"/>
</dbReference>
<organism evidence="19 20">
    <name type="scientific">Haplochromis burtoni</name>
    <name type="common">Burton's mouthbrooder</name>
    <name type="synonym">Chromis burtoni</name>
    <dbReference type="NCBI Taxonomy" id="8153"/>
    <lineage>
        <taxon>Eukaryota</taxon>
        <taxon>Metazoa</taxon>
        <taxon>Chordata</taxon>
        <taxon>Craniata</taxon>
        <taxon>Vertebrata</taxon>
        <taxon>Euteleostomi</taxon>
        <taxon>Actinopterygii</taxon>
        <taxon>Neopterygii</taxon>
        <taxon>Teleostei</taxon>
        <taxon>Neoteleostei</taxon>
        <taxon>Acanthomorphata</taxon>
        <taxon>Ovalentaria</taxon>
        <taxon>Cichlomorphae</taxon>
        <taxon>Cichliformes</taxon>
        <taxon>Cichlidae</taxon>
        <taxon>African cichlids</taxon>
        <taxon>Pseudocrenilabrinae</taxon>
        <taxon>Haplochromini</taxon>
        <taxon>Haplochromis</taxon>
    </lineage>
</organism>
<dbReference type="Gene3D" id="2.60.120.920">
    <property type="match status" value="3"/>
</dbReference>
<feature type="transmembrane region" description="Helical" evidence="15">
    <location>
        <begin position="4546"/>
        <end position="4569"/>
    </location>
</feature>
<evidence type="ECO:0000313" key="19">
    <source>
        <dbReference type="Ensembl" id="ENSHBUP00000013797.1"/>
    </source>
</evidence>
<evidence type="ECO:0000256" key="7">
    <source>
        <dbReference type="ARBA" id="ARBA00022837"/>
    </source>
</evidence>
<keyword evidence="2" id="KW-0813">Transport</keyword>
<keyword evidence="10" id="KW-0406">Ion transport</keyword>
<dbReference type="Pfam" id="PF06459">
    <property type="entry name" value="RR_TM4-6"/>
    <property type="match status" value="1"/>
</dbReference>
<dbReference type="GO" id="GO:0030018">
    <property type="term" value="C:Z disc"/>
    <property type="evidence" value="ECO:0007669"/>
    <property type="project" value="TreeGrafter"/>
</dbReference>
<dbReference type="InterPro" id="IPR013333">
    <property type="entry name" value="Ryan_recept"/>
</dbReference>
<dbReference type="Pfam" id="PF00622">
    <property type="entry name" value="SPRY"/>
    <property type="match status" value="3"/>
</dbReference>
<dbReference type="Pfam" id="PF08454">
    <property type="entry name" value="RIH_assoc"/>
    <property type="match status" value="1"/>
</dbReference>
<dbReference type="FunFam" id="2.60.120.920:FF:000003">
    <property type="entry name" value="ryanodine receptor isoform X2"/>
    <property type="match status" value="1"/>
</dbReference>
<keyword evidence="13" id="KW-0407">Ion channel</keyword>
<keyword evidence="11 15" id="KW-0472">Membrane</keyword>
<keyword evidence="20" id="KW-1185">Reference proteome</keyword>
<comment type="catalytic activity">
    <reaction evidence="14">
        <text>Ca(2+)(in) = Ca(2+)(out)</text>
        <dbReference type="Rhea" id="RHEA:29671"/>
        <dbReference type="ChEBI" id="CHEBI:29108"/>
    </reaction>
</comment>
<feature type="domain" description="EF-hand" evidence="17">
    <location>
        <begin position="3788"/>
        <end position="3823"/>
    </location>
</feature>
<dbReference type="Pfam" id="PF21119">
    <property type="entry name" value="RYDR_Jsol"/>
    <property type="match status" value="2"/>
</dbReference>
<dbReference type="Pfam" id="PF00520">
    <property type="entry name" value="Ion_trans"/>
    <property type="match status" value="1"/>
</dbReference>
<feature type="transmembrane region" description="Helical" evidence="15">
    <location>
        <begin position="4465"/>
        <end position="4487"/>
    </location>
</feature>
<feature type="transmembrane region" description="Helical" evidence="15">
    <location>
        <begin position="4222"/>
        <end position="4243"/>
    </location>
</feature>
<dbReference type="Gene3D" id="1.10.238.10">
    <property type="entry name" value="EF-hand"/>
    <property type="match status" value="1"/>
</dbReference>
<dbReference type="GO" id="GO:0005509">
    <property type="term" value="F:calcium ion binding"/>
    <property type="evidence" value="ECO:0007669"/>
    <property type="project" value="InterPro"/>
</dbReference>
<feature type="domain" description="B30.2/SPRY" evidence="16">
    <location>
        <begin position="967"/>
        <end position="1169"/>
    </location>
</feature>
<dbReference type="SUPFAM" id="SSF49899">
    <property type="entry name" value="Concanavalin A-like lectins/glucanases"/>
    <property type="match status" value="2"/>
</dbReference>
<dbReference type="OMA" id="ELNHKDH"/>
<evidence type="ECO:0000256" key="1">
    <source>
        <dbReference type="ARBA" id="ARBA00004326"/>
    </source>
</evidence>
<keyword evidence="3" id="KW-0109">Calcium transport</keyword>
<dbReference type="Pfam" id="PF02815">
    <property type="entry name" value="MIR"/>
    <property type="match status" value="1"/>
</dbReference>
<dbReference type="InterPro" id="IPR035761">
    <property type="entry name" value="SPRY1_RyR"/>
</dbReference>
<dbReference type="InterPro" id="IPR015925">
    <property type="entry name" value="Ryanodine_IP3_receptor"/>
</dbReference>
<keyword evidence="6" id="KW-0677">Repeat</keyword>
<dbReference type="Pfam" id="PF01365">
    <property type="entry name" value="RYDR_ITPR"/>
    <property type="match status" value="2"/>
</dbReference>
<evidence type="ECO:0000256" key="11">
    <source>
        <dbReference type="ARBA" id="ARBA00023136"/>
    </source>
</evidence>
<evidence type="ECO:0000256" key="4">
    <source>
        <dbReference type="ARBA" id="ARBA00022673"/>
    </source>
</evidence>
<dbReference type="PROSITE" id="PS50919">
    <property type="entry name" value="MIR"/>
    <property type="match status" value="1"/>
</dbReference>
<dbReference type="InterPro" id="IPR003032">
    <property type="entry name" value="Ryanodine_rcpt"/>
</dbReference>
<keyword evidence="5 15" id="KW-0812">Transmembrane</keyword>
<dbReference type="PROSITE" id="PS50222">
    <property type="entry name" value="EF_HAND_2"/>
    <property type="match status" value="1"/>
</dbReference>
<dbReference type="Gene3D" id="1.10.287.70">
    <property type="match status" value="1"/>
</dbReference>
<evidence type="ECO:0000256" key="6">
    <source>
        <dbReference type="ARBA" id="ARBA00022737"/>
    </source>
</evidence>
<dbReference type="InterPro" id="IPR009460">
    <property type="entry name" value="Ryanrecept_TM4-6"/>
</dbReference>
<comment type="subcellular location">
    <subcellularLocation>
        <location evidence="1">Sarcoplasmic reticulum membrane</location>
        <topology evidence="1">Multi-pass membrane protein</topology>
    </subcellularLocation>
</comment>
<dbReference type="InterPro" id="IPR002048">
    <property type="entry name" value="EF_hand_dom"/>
</dbReference>
<dbReference type="GeneTree" id="ENSGT00940000154906"/>